<comment type="caution">
    <text evidence="3">The sequence shown here is derived from an EMBL/GenBank/DDBJ whole genome shotgun (WGS) entry which is preliminary data.</text>
</comment>
<dbReference type="Pfam" id="PF14355">
    <property type="entry name" value="Abi_C"/>
    <property type="match status" value="1"/>
</dbReference>
<evidence type="ECO:0008006" key="5">
    <source>
        <dbReference type="Google" id="ProtNLM"/>
    </source>
</evidence>
<reference evidence="3 4" key="1">
    <citation type="submission" date="2019-12" db="EMBL/GenBank/DDBJ databases">
        <authorList>
            <person name="Huq M.A."/>
        </authorList>
    </citation>
    <scope>NUCLEOTIDE SEQUENCE [LARGE SCALE GENOMIC DNA]</scope>
    <source>
        <strain evidence="3 4">MAH-20</strain>
    </source>
</reference>
<dbReference type="Proteomes" id="UP000441389">
    <property type="component" value="Unassembled WGS sequence"/>
</dbReference>
<gene>
    <name evidence="3" type="ORF">GON01_12685</name>
</gene>
<feature type="domain" description="AbiJ-NTD3" evidence="2">
    <location>
        <begin position="7"/>
        <end position="152"/>
    </location>
</feature>
<dbReference type="InterPro" id="IPR041427">
    <property type="entry name" value="AbiJ-NTD3"/>
</dbReference>
<proteinExistence type="predicted"/>
<sequence length="304" mass="33374">MMNELNRISEVTRRNVFDELRLTRVSWAGRLSETDFLSRIFDLKQLPSNDYRVHGLDGDILIHRQRFNDWPDDWVYDDVRLNLLRGPDDVFLQFLCEMIHPVVRPDRAEVASLQGIFNRHLALDGFEIVARTVISGQPIFSGRPLFQTAHAATLAGHRIAHALASDQIAAQITRMETSIDTDPALAIGSAKEFVESICKGILMEAGASLSGSETLPQLVKSVRRVLDLEAAGASNETIKRTVSAIAGLTQGIAELRGQLGSGHGHHPATERPSPAVARLAVGAAVTLGVFLFDHYRNRTAKAAA</sequence>
<dbReference type="Pfam" id="PF18860">
    <property type="entry name" value="AbiJ_NTD3"/>
    <property type="match status" value="1"/>
</dbReference>
<protein>
    <recommendedName>
        <fullName evidence="5">Abortive infection protein-like C-terminal domain-containing protein</fullName>
    </recommendedName>
</protein>
<evidence type="ECO:0000313" key="3">
    <source>
        <dbReference type="EMBL" id="MVO78786.1"/>
    </source>
</evidence>
<name>A0A6I4J382_9SPHN</name>
<evidence type="ECO:0000259" key="2">
    <source>
        <dbReference type="Pfam" id="PF18860"/>
    </source>
</evidence>
<keyword evidence="4" id="KW-1185">Reference proteome</keyword>
<evidence type="ECO:0000313" key="4">
    <source>
        <dbReference type="Proteomes" id="UP000441389"/>
    </source>
</evidence>
<evidence type="ECO:0000259" key="1">
    <source>
        <dbReference type="Pfam" id="PF14355"/>
    </source>
</evidence>
<dbReference type="InterPro" id="IPR026001">
    <property type="entry name" value="Abi-like_C"/>
</dbReference>
<dbReference type="RefSeq" id="WP_157027743.1">
    <property type="nucleotide sequence ID" value="NZ_WQMS01000014.1"/>
</dbReference>
<organism evidence="3 4">
    <name type="scientific">Sphingomonas horti</name>
    <dbReference type="NCBI Taxonomy" id="2682842"/>
    <lineage>
        <taxon>Bacteria</taxon>
        <taxon>Pseudomonadati</taxon>
        <taxon>Pseudomonadota</taxon>
        <taxon>Alphaproteobacteria</taxon>
        <taxon>Sphingomonadales</taxon>
        <taxon>Sphingomonadaceae</taxon>
        <taxon>Sphingomonas</taxon>
    </lineage>
</organism>
<dbReference type="AlphaFoldDB" id="A0A6I4J382"/>
<accession>A0A6I4J382</accession>
<dbReference type="EMBL" id="WQMS01000014">
    <property type="protein sequence ID" value="MVO78786.1"/>
    <property type="molecule type" value="Genomic_DNA"/>
</dbReference>
<feature type="domain" description="Abortive infection protein-like C-terminal" evidence="1">
    <location>
        <begin position="216"/>
        <end position="293"/>
    </location>
</feature>